<organism evidence="1 2">
    <name type="scientific">Protopolystoma xenopodis</name>
    <dbReference type="NCBI Taxonomy" id="117903"/>
    <lineage>
        <taxon>Eukaryota</taxon>
        <taxon>Metazoa</taxon>
        <taxon>Spiralia</taxon>
        <taxon>Lophotrochozoa</taxon>
        <taxon>Platyhelminthes</taxon>
        <taxon>Monogenea</taxon>
        <taxon>Polyopisthocotylea</taxon>
        <taxon>Polystomatidea</taxon>
        <taxon>Polystomatidae</taxon>
        <taxon>Protopolystoma</taxon>
    </lineage>
</organism>
<dbReference type="PROSITE" id="PS00197">
    <property type="entry name" value="2FE2S_FER_1"/>
    <property type="match status" value="1"/>
</dbReference>
<dbReference type="EMBL" id="CAAALY010002250">
    <property type="protein sequence ID" value="VEL07676.1"/>
    <property type="molecule type" value="Genomic_DNA"/>
</dbReference>
<sequence>MYSSQTFAKSGASTYNSSLELRLNAPDVSAMNSCCIFASGCLSALCGLCLHYHPTSITENSKETLSLFPRVTEPPVAVLNCGL</sequence>
<protein>
    <submittedName>
        <fullName evidence="1">Uncharacterized protein</fullName>
    </submittedName>
</protein>
<evidence type="ECO:0000313" key="2">
    <source>
        <dbReference type="Proteomes" id="UP000784294"/>
    </source>
</evidence>
<evidence type="ECO:0000313" key="1">
    <source>
        <dbReference type="EMBL" id="VEL07676.1"/>
    </source>
</evidence>
<gene>
    <name evidence="1" type="ORF">PXEA_LOCUS1116</name>
</gene>
<comment type="caution">
    <text evidence="1">The sequence shown here is derived from an EMBL/GenBank/DDBJ whole genome shotgun (WGS) entry which is preliminary data.</text>
</comment>
<proteinExistence type="predicted"/>
<dbReference type="Proteomes" id="UP000784294">
    <property type="component" value="Unassembled WGS sequence"/>
</dbReference>
<dbReference type="GO" id="GO:0051537">
    <property type="term" value="F:2 iron, 2 sulfur cluster binding"/>
    <property type="evidence" value="ECO:0007669"/>
    <property type="project" value="InterPro"/>
</dbReference>
<reference evidence="1" key="1">
    <citation type="submission" date="2018-11" db="EMBL/GenBank/DDBJ databases">
        <authorList>
            <consortium name="Pathogen Informatics"/>
        </authorList>
    </citation>
    <scope>NUCLEOTIDE SEQUENCE</scope>
</reference>
<dbReference type="AlphaFoldDB" id="A0A3S5CBJ5"/>
<name>A0A3S5CBJ5_9PLAT</name>
<dbReference type="InterPro" id="IPR006058">
    <property type="entry name" value="2Fe2S_fd_BS"/>
</dbReference>
<keyword evidence="2" id="KW-1185">Reference proteome</keyword>
<accession>A0A3S5CBJ5</accession>